<sequence length="859" mass="95222">MAFHVACPITCLQSENGRGDFLQEVHAIDRFLNDPWLIKARENATVQVQVPKVAVKSPASLPPRLQFGGEEAEVPAASSQLKRVKLQKQGAAASIIGEDYSRRFGSGDLVVSAKDAEQGQSNSKVVCLLCFSGENAGSERARKMLSCKSCGKKYHRSCLKAWSRNRDIFHWSSWTCPSCRICEVCRKTGDPNKFMFCKRCDGAHHCYCQQPPHKNVGHGPYLCPKHTNCHSCGSSVPGNGLSVRWFLGYTCCDACGRLFVKGNYCPVCLKVYRDSESTPMVCCDICQHWVHCPCDGIRYPATEKVCNVLFPSLNLHEKTHEVDLTDSIYPLMQNICNFKSMEISNMFVLHAVEKAARWFPVSQLVKNPEEAVQELWKRRDEADRDLIASLRADAGLPTQEEIFDISPFSDDEESDPASRKNEYNRSLKFSHKGRDEKSPRRTKEYGKKSSNKKHGKKKRNEISFTNGTNTENFGRHTDGKPFGYKSSDNKNEKNQLSEEHATSSSGAGILTEAISEAAISNHKHVDEVIVAPGTKTSRTIKINNNKPQSLTNSEDSHSGMLKTGQGPKLVIHLGGRNRNANSPPTSEASSLKKGRYSNDHKMNHAGQIKSSKLQEKEGLLIKFKNVNSESSNISLKHAGGFSKAFESDNPQGAHSLLGKRTTEDGASARWGPEFPGTRRNKHSSIKSGDDVPTMSSELVEENSSFPPTSQASSEGHKPHLIFRIPKNSNTGNQNDQGNMSNADSLRVSGKGDITYTRGQRSKRRRPALGDGDTSQQHEDNTIKEFTDANWILQKLGKDAAGKRVEIHQSSNNTWHRGTVVDVFEAEGASIVAVSLDDGKTKNFELGKQGIRFVSQKQKH</sequence>
<accession>A0A8X8Y261</accession>
<feature type="compositionally biased region" description="Polar residues" evidence="10">
    <location>
        <begin position="462"/>
        <end position="472"/>
    </location>
</feature>
<evidence type="ECO:0000259" key="12">
    <source>
        <dbReference type="PROSITE" id="PS50089"/>
    </source>
</evidence>
<evidence type="ECO:0000256" key="1">
    <source>
        <dbReference type="ARBA" id="ARBA00004123"/>
    </source>
</evidence>
<dbReference type="Pfam" id="PF00628">
    <property type="entry name" value="PHD"/>
    <property type="match status" value="1"/>
</dbReference>
<feature type="region of interest" description="Disordered" evidence="10">
    <location>
        <begin position="539"/>
        <end position="598"/>
    </location>
</feature>
<dbReference type="SUPFAM" id="SSF57903">
    <property type="entry name" value="FYVE/PHD zinc finger"/>
    <property type="match status" value="3"/>
</dbReference>
<comment type="caution">
    <text evidence="13">The sequence shown here is derived from an EMBL/GenBank/DDBJ whole genome shotgun (WGS) entry which is preliminary data.</text>
</comment>
<dbReference type="InterPro" id="IPR011011">
    <property type="entry name" value="Znf_FYVE_PHD"/>
</dbReference>
<dbReference type="GO" id="GO:0005634">
    <property type="term" value="C:nucleus"/>
    <property type="evidence" value="ECO:0007669"/>
    <property type="project" value="UniProtKB-SubCell"/>
</dbReference>
<dbReference type="Proteomes" id="UP000298416">
    <property type="component" value="Unassembled WGS sequence"/>
</dbReference>
<dbReference type="CDD" id="cd15489">
    <property type="entry name" value="PHD_SF"/>
    <property type="match status" value="1"/>
</dbReference>
<reference evidence="13" key="1">
    <citation type="submission" date="2018-01" db="EMBL/GenBank/DDBJ databases">
        <authorList>
            <person name="Mao J.F."/>
        </authorList>
    </citation>
    <scope>NUCLEOTIDE SEQUENCE</scope>
    <source>
        <strain evidence="13">Huo1</strain>
        <tissue evidence="13">Leaf</tissue>
    </source>
</reference>
<name>A0A8X8Y261_SALSN</name>
<dbReference type="PROSITE" id="PS50089">
    <property type="entry name" value="ZF_RING_2"/>
    <property type="match status" value="1"/>
</dbReference>
<evidence type="ECO:0000313" key="14">
    <source>
        <dbReference type="Proteomes" id="UP000298416"/>
    </source>
</evidence>
<keyword evidence="7" id="KW-0804">Transcription</keyword>
<evidence type="ECO:0000259" key="11">
    <source>
        <dbReference type="PROSITE" id="PS50016"/>
    </source>
</evidence>
<dbReference type="GO" id="GO:0008270">
    <property type="term" value="F:zinc ion binding"/>
    <property type="evidence" value="ECO:0007669"/>
    <property type="project" value="UniProtKB-KW"/>
</dbReference>
<evidence type="ECO:0000256" key="10">
    <source>
        <dbReference type="SAM" id="MobiDB-lite"/>
    </source>
</evidence>
<evidence type="ECO:0000256" key="8">
    <source>
        <dbReference type="ARBA" id="ARBA00023242"/>
    </source>
</evidence>
<proteinExistence type="predicted"/>
<evidence type="ECO:0000256" key="9">
    <source>
        <dbReference type="PROSITE-ProRule" id="PRU00175"/>
    </source>
</evidence>
<dbReference type="InterPro" id="IPR001841">
    <property type="entry name" value="Znf_RING"/>
</dbReference>
<dbReference type="Gene3D" id="3.30.40.10">
    <property type="entry name" value="Zinc/RING finger domain, C3HC4 (zinc finger)"/>
    <property type="match status" value="2"/>
</dbReference>
<protein>
    <submittedName>
        <fullName evidence="13">Uncharacterized protein</fullName>
    </submittedName>
</protein>
<evidence type="ECO:0000256" key="4">
    <source>
        <dbReference type="ARBA" id="ARBA00022771"/>
    </source>
</evidence>
<evidence type="ECO:0000256" key="5">
    <source>
        <dbReference type="ARBA" id="ARBA00022833"/>
    </source>
</evidence>
<feature type="domain" description="PHD-type" evidence="11">
    <location>
        <begin position="124"/>
        <end position="182"/>
    </location>
</feature>
<keyword evidence="14" id="KW-1185">Reference proteome</keyword>
<reference evidence="13" key="2">
    <citation type="submission" date="2020-08" db="EMBL/GenBank/DDBJ databases">
        <title>Plant Genome Project.</title>
        <authorList>
            <person name="Zhang R.-G."/>
        </authorList>
    </citation>
    <scope>NUCLEOTIDE SEQUENCE</scope>
    <source>
        <strain evidence="13">Huo1</strain>
        <tissue evidence="13">Leaf</tissue>
    </source>
</reference>
<evidence type="ECO:0000313" key="13">
    <source>
        <dbReference type="EMBL" id="KAG6424875.1"/>
    </source>
</evidence>
<dbReference type="PANTHER" id="PTHR45888">
    <property type="entry name" value="HL01030P-RELATED"/>
    <property type="match status" value="1"/>
</dbReference>
<keyword evidence="8" id="KW-0539">Nucleus</keyword>
<keyword evidence="4 9" id="KW-0863">Zinc-finger</keyword>
<dbReference type="InterPro" id="IPR001965">
    <property type="entry name" value="Znf_PHD"/>
</dbReference>
<dbReference type="EMBL" id="PNBA02000005">
    <property type="protein sequence ID" value="KAG6424875.1"/>
    <property type="molecule type" value="Genomic_DNA"/>
</dbReference>
<feature type="region of interest" description="Disordered" evidence="10">
    <location>
        <begin position="401"/>
        <end position="505"/>
    </location>
</feature>
<dbReference type="FunFam" id="3.30.40.10:FF:000638">
    <property type="entry name" value="PHD finger family protein"/>
    <property type="match status" value="1"/>
</dbReference>
<dbReference type="PANTHER" id="PTHR45888:SF4">
    <property type="entry name" value="PHD FINGER PROTEIN 10"/>
    <property type="match status" value="1"/>
</dbReference>
<feature type="compositionally biased region" description="Basic and acidic residues" evidence="10">
    <location>
        <begin position="487"/>
        <end position="501"/>
    </location>
</feature>
<feature type="compositionally biased region" description="Polar residues" evidence="10">
    <location>
        <begin position="726"/>
        <end position="743"/>
    </location>
</feature>
<feature type="compositionally biased region" description="Basic and acidic residues" evidence="10">
    <location>
        <begin position="432"/>
        <end position="447"/>
    </location>
</feature>
<feature type="compositionally biased region" description="Polar residues" evidence="10">
    <location>
        <begin position="539"/>
        <end position="553"/>
    </location>
</feature>
<keyword evidence="6" id="KW-0805">Transcription regulation</keyword>
<dbReference type="InterPro" id="IPR019786">
    <property type="entry name" value="Zinc_finger_PHD-type_CS"/>
</dbReference>
<gene>
    <name evidence="13" type="ORF">SASPL_115297</name>
</gene>
<feature type="compositionally biased region" description="Basic residues" evidence="10">
    <location>
        <begin position="449"/>
        <end position="459"/>
    </location>
</feature>
<dbReference type="AlphaFoldDB" id="A0A8X8Y261"/>
<evidence type="ECO:0000256" key="6">
    <source>
        <dbReference type="ARBA" id="ARBA00023015"/>
    </source>
</evidence>
<comment type="subcellular location">
    <subcellularLocation>
        <location evidence="1">Nucleus</location>
    </subcellularLocation>
</comment>
<feature type="region of interest" description="Disordered" evidence="10">
    <location>
        <begin position="644"/>
        <end position="782"/>
    </location>
</feature>
<dbReference type="InterPro" id="IPR019787">
    <property type="entry name" value="Znf_PHD-finger"/>
</dbReference>
<feature type="domain" description="RING-type" evidence="12">
    <location>
        <begin position="127"/>
        <end position="180"/>
    </location>
</feature>
<dbReference type="InterPro" id="IPR013083">
    <property type="entry name" value="Znf_RING/FYVE/PHD"/>
</dbReference>
<organism evidence="13">
    <name type="scientific">Salvia splendens</name>
    <name type="common">Scarlet sage</name>
    <dbReference type="NCBI Taxonomy" id="180675"/>
    <lineage>
        <taxon>Eukaryota</taxon>
        <taxon>Viridiplantae</taxon>
        <taxon>Streptophyta</taxon>
        <taxon>Embryophyta</taxon>
        <taxon>Tracheophyta</taxon>
        <taxon>Spermatophyta</taxon>
        <taxon>Magnoliopsida</taxon>
        <taxon>eudicotyledons</taxon>
        <taxon>Gunneridae</taxon>
        <taxon>Pentapetalae</taxon>
        <taxon>asterids</taxon>
        <taxon>lamiids</taxon>
        <taxon>Lamiales</taxon>
        <taxon>Lamiaceae</taxon>
        <taxon>Nepetoideae</taxon>
        <taxon>Mentheae</taxon>
        <taxon>Salviinae</taxon>
        <taxon>Salvia</taxon>
        <taxon>Salvia subgen. Calosphace</taxon>
        <taxon>core Calosphace</taxon>
    </lineage>
</organism>
<keyword evidence="5" id="KW-0862">Zinc</keyword>
<feature type="compositionally biased region" description="Basic and acidic residues" evidence="10">
    <location>
        <begin position="416"/>
        <end position="425"/>
    </location>
</feature>
<keyword evidence="2" id="KW-0479">Metal-binding</keyword>
<evidence type="ECO:0000256" key="7">
    <source>
        <dbReference type="ARBA" id="ARBA00023163"/>
    </source>
</evidence>
<feature type="compositionally biased region" description="Polar residues" evidence="10">
    <location>
        <begin position="578"/>
        <end position="589"/>
    </location>
</feature>
<evidence type="ECO:0000256" key="2">
    <source>
        <dbReference type="ARBA" id="ARBA00022723"/>
    </source>
</evidence>
<evidence type="ECO:0000256" key="3">
    <source>
        <dbReference type="ARBA" id="ARBA00022737"/>
    </source>
</evidence>
<dbReference type="PROSITE" id="PS01359">
    <property type="entry name" value="ZF_PHD_1"/>
    <property type="match status" value="1"/>
</dbReference>
<dbReference type="PROSITE" id="PS50016">
    <property type="entry name" value="ZF_PHD_2"/>
    <property type="match status" value="1"/>
</dbReference>
<feature type="compositionally biased region" description="Polar residues" evidence="10">
    <location>
        <begin position="693"/>
        <end position="713"/>
    </location>
</feature>
<dbReference type="SMART" id="SM00249">
    <property type="entry name" value="PHD"/>
    <property type="match status" value="3"/>
</dbReference>
<keyword evidence="3" id="KW-0677">Repeat</keyword>